<dbReference type="EMBL" id="FMZV01000004">
    <property type="protein sequence ID" value="SDC99362.1"/>
    <property type="molecule type" value="Genomic_DNA"/>
</dbReference>
<dbReference type="InterPro" id="IPR021880">
    <property type="entry name" value="DUF3489"/>
</dbReference>
<protein>
    <recommendedName>
        <fullName evidence="4">DUF3489 domain-containing protein</fullName>
    </recommendedName>
</protein>
<reference evidence="3" key="1">
    <citation type="submission" date="2016-10" db="EMBL/GenBank/DDBJ databases">
        <authorList>
            <person name="Varghese N."/>
            <person name="Submissions S."/>
        </authorList>
    </citation>
    <scope>NUCLEOTIDE SEQUENCE [LARGE SCALE GENOMIC DNA]</scope>
    <source>
        <strain evidence="3">CGMCC 1.9108</strain>
    </source>
</reference>
<evidence type="ECO:0000256" key="1">
    <source>
        <dbReference type="SAM" id="MobiDB-lite"/>
    </source>
</evidence>
<dbReference type="Proteomes" id="UP000199628">
    <property type="component" value="Unassembled WGS sequence"/>
</dbReference>
<accession>A0A1G6R429</accession>
<feature type="region of interest" description="Disordered" evidence="1">
    <location>
        <begin position="1"/>
        <end position="23"/>
    </location>
</feature>
<sequence length="87" mass="9338">MAIESEQKTGLGTPKTVRAKATRGDQLRRLLTRKSGASIAQIGKAFGWQPHTARAAISAQRKAGSVITRSDSAKGSVYRIVEEGRSQ</sequence>
<evidence type="ECO:0000313" key="2">
    <source>
        <dbReference type="EMBL" id="SDC99362.1"/>
    </source>
</evidence>
<organism evidence="2 3">
    <name type="scientific">Ruegeria marina</name>
    <dbReference type="NCBI Taxonomy" id="639004"/>
    <lineage>
        <taxon>Bacteria</taxon>
        <taxon>Pseudomonadati</taxon>
        <taxon>Pseudomonadota</taxon>
        <taxon>Alphaproteobacteria</taxon>
        <taxon>Rhodobacterales</taxon>
        <taxon>Roseobacteraceae</taxon>
        <taxon>Ruegeria</taxon>
    </lineage>
</organism>
<proteinExistence type="predicted"/>
<keyword evidence="3" id="KW-1185">Reference proteome</keyword>
<evidence type="ECO:0008006" key="4">
    <source>
        <dbReference type="Google" id="ProtNLM"/>
    </source>
</evidence>
<dbReference type="Pfam" id="PF11994">
    <property type="entry name" value="DUF3489"/>
    <property type="match status" value="1"/>
</dbReference>
<name>A0A1G6R429_9RHOB</name>
<evidence type="ECO:0000313" key="3">
    <source>
        <dbReference type="Proteomes" id="UP000199628"/>
    </source>
</evidence>
<dbReference type="RefSeq" id="WP_093029658.1">
    <property type="nucleotide sequence ID" value="NZ_FMZV01000004.1"/>
</dbReference>
<dbReference type="OrthoDB" id="7206991at2"/>
<dbReference type="AlphaFoldDB" id="A0A1G6R429"/>
<gene>
    <name evidence="2" type="ORF">SAMN04488239_104322</name>
</gene>
<dbReference type="STRING" id="639004.SAMN04488239_104322"/>